<keyword evidence="2" id="KW-1185">Reference proteome</keyword>
<protein>
    <submittedName>
        <fullName evidence="1">Uncharacterized protein</fullName>
    </submittedName>
</protein>
<gene>
    <name evidence="1" type="ORF">BS47DRAFT_1400468</name>
</gene>
<evidence type="ECO:0000313" key="2">
    <source>
        <dbReference type="Proteomes" id="UP000886523"/>
    </source>
</evidence>
<reference evidence="1" key="1">
    <citation type="journal article" date="2020" name="Nat. Commun.">
        <title>Large-scale genome sequencing of mycorrhizal fungi provides insights into the early evolution of symbiotic traits.</title>
        <authorList>
            <person name="Miyauchi S."/>
            <person name="Kiss E."/>
            <person name="Kuo A."/>
            <person name="Drula E."/>
            <person name="Kohler A."/>
            <person name="Sanchez-Garcia M."/>
            <person name="Morin E."/>
            <person name="Andreopoulos B."/>
            <person name="Barry K.W."/>
            <person name="Bonito G."/>
            <person name="Buee M."/>
            <person name="Carver A."/>
            <person name="Chen C."/>
            <person name="Cichocki N."/>
            <person name="Clum A."/>
            <person name="Culley D."/>
            <person name="Crous P.W."/>
            <person name="Fauchery L."/>
            <person name="Girlanda M."/>
            <person name="Hayes R.D."/>
            <person name="Keri Z."/>
            <person name="LaButti K."/>
            <person name="Lipzen A."/>
            <person name="Lombard V."/>
            <person name="Magnuson J."/>
            <person name="Maillard F."/>
            <person name="Murat C."/>
            <person name="Nolan M."/>
            <person name="Ohm R.A."/>
            <person name="Pangilinan J."/>
            <person name="Pereira M.F."/>
            <person name="Perotto S."/>
            <person name="Peter M."/>
            <person name="Pfister S."/>
            <person name="Riley R."/>
            <person name="Sitrit Y."/>
            <person name="Stielow J.B."/>
            <person name="Szollosi G."/>
            <person name="Zifcakova L."/>
            <person name="Stursova M."/>
            <person name="Spatafora J.W."/>
            <person name="Tedersoo L."/>
            <person name="Vaario L.M."/>
            <person name="Yamada A."/>
            <person name="Yan M."/>
            <person name="Wang P."/>
            <person name="Xu J."/>
            <person name="Bruns T."/>
            <person name="Baldrian P."/>
            <person name="Vilgalys R."/>
            <person name="Dunand C."/>
            <person name="Henrissat B."/>
            <person name="Grigoriev I.V."/>
            <person name="Hibbett D."/>
            <person name="Nagy L.G."/>
            <person name="Martin F.M."/>
        </authorList>
    </citation>
    <scope>NUCLEOTIDE SEQUENCE</scope>
    <source>
        <strain evidence="1">UP504</strain>
    </source>
</reference>
<comment type="caution">
    <text evidence="1">The sequence shown here is derived from an EMBL/GenBank/DDBJ whole genome shotgun (WGS) entry which is preliminary data.</text>
</comment>
<organism evidence="1 2">
    <name type="scientific">Hydnum rufescens UP504</name>
    <dbReference type="NCBI Taxonomy" id="1448309"/>
    <lineage>
        <taxon>Eukaryota</taxon>
        <taxon>Fungi</taxon>
        <taxon>Dikarya</taxon>
        <taxon>Basidiomycota</taxon>
        <taxon>Agaricomycotina</taxon>
        <taxon>Agaricomycetes</taxon>
        <taxon>Cantharellales</taxon>
        <taxon>Hydnaceae</taxon>
        <taxon>Hydnum</taxon>
    </lineage>
</organism>
<accession>A0A9P6AGB1</accession>
<dbReference type="EMBL" id="MU129158">
    <property type="protein sequence ID" value="KAF9505355.1"/>
    <property type="molecule type" value="Genomic_DNA"/>
</dbReference>
<dbReference type="Proteomes" id="UP000886523">
    <property type="component" value="Unassembled WGS sequence"/>
</dbReference>
<proteinExistence type="predicted"/>
<sequence length="177" mass="19838">MSRNPTDALASKKPSCKLQAPYPMKTAPVSMLTTAAQSAANAICYIPHTDTEIGADVNTLLEVIKRIDSVSADLYCKEVGDEKMLAQLEDLSGTLWCRLSIVHHLWDCDKEVYVFTQDLKMALDQFHTAALPMYTTSTIEMMVLCLGIKEEFSRFLNAVVSHKHRSPPRHCQKHITL</sequence>
<name>A0A9P6AGB1_9AGAM</name>
<evidence type="ECO:0000313" key="1">
    <source>
        <dbReference type="EMBL" id="KAF9505355.1"/>
    </source>
</evidence>
<dbReference type="AlphaFoldDB" id="A0A9P6AGB1"/>